<dbReference type="GO" id="GO:0005758">
    <property type="term" value="C:mitochondrial intermembrane space"/>
    <property type="evidence" value="ECO:0007669"/>
    <property type="project" value="TreeGrafter"/>
</dbReference>
<comment type="caution">
    <text evidence="2">The sequence shown here is derived from an EMBL/GenBank/DDBJ whole genome shotgun (WGS) entry which is preliminary data.</text>
</comment>
<dbReference type="OrthoDB" id="2581252at2759"/>
<name>A0A8J4UW49_CLAMG</name>
<gene>
    <name evidence="2" type="ORF">DAT39_001458</name>
</gene>
<feature type="domain" description="IMS import disulfide relay-system CHCH-CHCH-like Cx9C" evidence="1">
    <location>
        <begin position="1"/>
        <end position="45"/>
    </location>
</feature>
<sequence>MDITAKFCQKEMEEYGACVASNPSSWQEQCHHLKVKVAQCTSSHPVIRKIRADCGQEFAEFEHCLKENQSSAQACSTHVTRFLTCANTVDITGLDETFSVCSESRISAHIKRPPSPWDCVMDLINLTQNVL</sequence>
<dbReference type="EMBL" id="QNUK01000010">
    <property type="protein sequence ID" value="KAF5908802.1"/>
    <property type="molecule type" value="Genomic_DNA"/>
</dbReference>
<dbReference type="InterPro" id="IPR052848">
    <property type="entry name" value="CHCH_domain-containing_protein"/>
</dbReference>
<reference evidence="2" key="1">
    <citation type="submission" date="2020-07" db="EMBL/GenBank/DDBJ databases">
        <title>Clarias magur genome sequencing, assembly and annotation.</title>
        <authorList>
            <person name="Kushwaha B."/>
            <person name="Kumar R."/>
            <person name="Das P."/>
            <person name="Joshi C.G."/>
            <person name="Kumar D."/>
            <person name="Nagpure N.S."/>
            <person name="Pandey M."/>
            <person name="Agarwal S."/>
            <person name="Srivastava S."/>
            <person name="Singh M."/>
            <person name="Sahoo L."/>
            <person name="Jayasankar P."/>
            <person name="Meher P.K."/>
            <person name="Koringa P.G."/>
            <person name="Iquebal M.A."/>
            <person name="Das S.P."/>
            <person name="Bit A."/>
            <person name="Patnaik S."/>
            <person name="Patel N."/>
            <person name="Shah T.M."/>
            <person name="Hinsu A."/>
            <person name="Jena J.K."/>
        </authorList>
    </citation>
    <scope>NUCLEOTIDE SEQUENCE</scope>
    <source>
        <strain evidence="2">CIFAMagur01</strain>
        <tissue evidence="2">Testis</tissue>
    </source>
</reference>
<dbReference type="PANTHER" id="PTHR47106:SF1">
    <property type="entry name" value="COILED-COIL-HELIX-COILED-COIL-HELIX DOMAIN-CONTAINING PROTEIN 5"/>
    <property type="match status" value="1"/>
</dbReference>
<organism evidence="2 3">
    <name type="scientific">Clarias magur</name>
    <name type="common">Asian catfish</name>
    <name type="synonym">Macropteronotus magur</name>
    <dbReference type="NCBI Taxonomy" id="1594786"/>
    <lineage>
        <taxon>Eukaryota</taxon>
        <taxon>Metazoa</taxon>
        <taxon>Chordata</taxon>
        <taxon>Craniata</taxon>
        <taxon>Vertebrata</taxon>
        <taxon>Euteleostomi</taxon>
        <taxon>Actinopterygii</taxon>
        <taxon>Neopterygii</taxon>
        <taxon>Teleostei</taxon>
        <taxon>Ostariophysi</taxon>
        <taxon>Siluriformes</taxon>
        <taxon>Clariidae</taxon>
        <taxon>Clarias</taxon>
    </lineage>
</organism>
<dbReference type="Pfam" id="PF16860">
    <property type="entry name" value="CX9C"/>
    <property type="match status" value="1"/>
</dbReference>
<keyword evidence="3" id="KW-1185">Reference proteome</keyword>
<dbReference type="Gene3D" id="1.10.287.2900">
    <property type="match status" value="2"/>
</dbReference>
<protein>
    <submittedName>
        <fullName evidence="2">Coiled-coil-helix-coiled-coil-helix domain-containing protein 5</fullName>
    </submittedName>
</protein>
<proteinExistence type="predicted"/>
<dbReference type="PROSITE" id="PS51808">
    <property type="entry name" value="CHCH"/>
    <property type="match status" value="1"/>
</dbReference>
<dbReference type="PANTHER" id="PTHR47106">
    <property type="entry name" value="COILED-COIL-HELIX-COILED-COIL-HELIX DOMAIN-CONTAINING PROTEIN 5"/>
    <property type="match status" value="1"/>
</dbReference>
<accession>A0A8J4UW49</accession>
<dbReference type="GO" id="GO:0045333">
    <property type="term" value="P:cellular respiration"/>
    <property type="evidence" value="ECO:0007669"/>
    <property type="project" value="TreeGrafter"/>
</dbReference>
<feature type="non-terminal residue" evidence="2">
    <location>
        <position position="1"/>
    </location>
</feature>
<dbReference type="Proteomes" id="UP000727407">
    <property type="component" value="Unassembled WGS sequence"/>
</dbReference>
<dbReference type="InterPro" id="IPR031731">
    <property type="entry name" value="CX9C"/>
</dbReference>
<dbReference type="AlphaFoldDB" id="A0A8J4UW49"/>
<evidence type="ECO:0000313" key="2">
    <source>
        <dbReference type="EMBL" id="KAF5908802.1"/>
    </source>
</evidence>
<evidence type="ECO:0000259" key="1">
    <source>
        <dbReference type="Pfam" id="PF16860"/>
    </source>
</evidence>
<evidence type="ECO:0000313" key="3">
    <source>
        <dbReference type="Proteomes" id="UP000727407"/>
    </source>
</evidence>